<keyword evidence="7" id="KW-0325">Glycoprotein</keyword>
<dbReference type="InterPro" id="IPR006094">
    <property type="entry name" value="Oxid_FAD_bind_N"/>
</dbReference>
<feature type="non-terminal residue" evidence="10">
    <location>
        <position position="1"/>
    </location>
</feature>
<dbReference type="EMBL" id="JAGKQH010000013">
    <property type="protein sequence ID" value="KAG6583830.1"/>
    <property type="molecule type" value="Genomic_DNA"/>
</dbReference>
<keyword evidence="6" id="KW-1015">Disulfide bond</keyword>
<organism evidence="10 11">
    <name type="scientific">Cucurbita argyrosperma subsp. sororia</name>
    <dbReference type="NCBI Taxonomy" id="37648"/>
    <lineage>
        <taxon>Eukaryota</taxon>
        <taxon>Viridiplantae</taxon>
        <taxon>Streptophyta</taxon>
        <taxon>Embryophyta</taxon>
        <taxon>Tracheophyta</taxon>
        <taxon>Spermatophyta</taxon>
        <taxon>Magnoliopsida</taxon>
        <taxon>eudicotyledons</taxon>
        <taxon>Gunneridae</taxon>
        <taxon>Pentapetalae</taxon>
        <taxon>rosids</taxon>
        <taxon>fabids</taxon>
        <taxon>Cucurbitales</taxon>
        <taxon>Cucurbitaceae</taxon>
        <taxon>Cucurbiteae</taxon>
        <taxon>Cucurbita</taxon>
    </lineage>
</organism>
<evidence type="ECO:0000256" key="2">
    <source>
        <dbReference type="ARBA" id="ARBA00005466"/>
    </source>
</evidence>
<keyword evidence="4 8" id="KW-0732">Signal</keyword>
<comment type="caution">
    <text evidence="10">The sequence shown here is derived from an EMBL/GenBank/DDBJ whole genome shotgun (WGS) entry which is preliminary data.</text>
</comment>
<evidence type="ECO:0000256" key="3">
    <source>
        <dbReference type="ARBA" id="ARBA00022630"/>
    </source>
</evidence>
<dbReference type="PROSITE" id="PS51387">
    <property type="entry name" value="FAD_PCMH"/>
    <property type="match status" value="1"/>
</dbReference>
<accession>A0AAV6MM32</accession>
<keyword evidence="11" id="KW-1185">Reference proteome</keyword>
<evidence type="ECO:0000256" key="8">
    <source>
        <dbReference type="SAM" id="SignalP"/>
    </source>
</evidence>
<gene>
    <name evidence="10" type="primary">ASO</name>
    <name evidence="10" type="ORF">SDJN03_19762</name>
</gene>
<evidence type="ECO:0000259" key="9">
    <source>
        <dbReference type="PROSITE" id="PS51387"/>
    </source>
</evidence>
<evidence type="ECO:0000313" key="10">
    <source>
        <dbReference type="EMBL" id="KAG6583830.1"/>
    </source>
</evidence>
<keyword evidence="5" id="KW-0274">FAD</keyword>
<dbReference type="FunFam" id="3.30.43.10:FF:000004">
    <property type="entry name" value="Berberine bridge enzyme-like 15"/>
    <property type="match status" value="1"/>
</dbReference>
<dbReference type="Pfam" id="PF01565">
    <property type="entry name" value="FAD_binding_4"/>
    <property type="match status" value="1"/>
</dbReference>
<dbReference type="AlphaFoldDB" id="A0AAV6MM32"/>
<dbReference type="PANTHER" id="PTHR32448">
    <property type="entry name" value="OS08G0158400 PROTEIN"/>
    <property type="match status" value="1"/>
</dbReference>
<comment type="similarity">
    <text evidence="2">Belongs to the oxygen-dependent FAD-linked oxidoreductase family.</text>
</comment>
<name>A0AAV6MM32_9ROSI</name>
<keyword evidence="3" id="KW-0285">Flavoprotein</keyword>
<evidence type="ECO:0000256" key="1">
    <source>
        <dbReference type="ARBA" id="ARBA00001974"/>
    </source>
</evidence>
<dbReference type="GO" id="GO:0071949">
    <property type="term" value="F:FAD binding"/>
    <property type="evidence" value="ECO:0007669"/>
    <property type="project" value="InterPro"/>
</dbReference>
<evidence type="ECO:0000256" key="4">
    <source>
        <dbReference type="ARBA" id="ARBA00022729"/>
    </source>
</evidence>
<dbReference type="GO" id="GO:1901696">
    <property type="term" value="P:cannabinoid biosynthetic process"/>
    <property type="evidence" value="ECO:0007669"/>
    <property type="project" value="UniProtKB-ARBA"/>
</dbReference>
<comment type="cofactor">
    <cofactor evidence="1">
        <name>FAD</name>
        <dbReference type="ChEBI" id="CHEBI:57692"/>
    </cofactor>
</comment>
<proteinExistence type="inferred from homology"/>
<reference evidence="10 11" key="1">
    <citation type="journal article" date="2021" name="Hortic Res">
        <title>The domestication of Cucurbita argyrosperma as revealed by the genome of its wild relative.</title>
        <authorList>
            <person name="Barrera-Redondo J."/>
            <person name="Sanchez-de la Vega G."/>
            <person name="Aguirre-Liguori J.A."/>
            <person name="Castellanos-Morales G."/>
            <person name="Gutierrez-Guerrero Y.T."/>
            <person name="Aguirre-Dugua X."/>
            <person name="Aguirre-Planter E."/>
            <person name="Tenaillon M.I."/>
            <person name="Lira-Saade R."/>
            <person name="Eguiarte L.E."/>
        </authorList>
    </citation>
    <scope>NUCLEOTIDE SEQUENCE [LARGE SCALE GENOMIC DNA]</scope>
    <source>
        <strain evidence="10">JBR-2021</strain>
    </source>
</reference>
<protein>
    <submittedName>
        <fullName evidence="10">O-acetylstemmadenine oxidase</fullName>
    </submittedName>
</protein>
<feature type="domain" description="FAD-binding PCMH-type" evidence="9">
    <location>
        <begin position="75"/>
        <end position="249"/>
    </location>
</feature>
<dbReference type="InterPro" id="IPR016166">
    <property type="entry name" value="FAD-bd_PCMH"/>
</dbReference>
<evidence type="ECO:0000256" key="7">
    <source>
        <dbReference type="ARBA" id="ARBA00023180"/>
    </source>
</evidence>
<feature type="chain" id="PRO_5043507267" evidence="8">
    <location>
        <begin position="26"/>
        <end position="382"/>
    </location>
</feature>
<evidence type="ECO:0000256" key="5">
    <source>
        <dbReference type="ARBA" id="ARBA00022827"/>
    </source>
</evidence>
<evidence type="ECO:0000313" key="11">
    <source>
        <dbReference type="Proteomes" id="UP000685013"/>
    </source>
</evidence>
<sequence>MNIPSSFLAFTFASILTLGTWESSANEHLHFLRCLSLHSPNGDDSISNLIYPQTNSSFSSILNFSLRNLRFSTPTTPKPLLIVTPSQPFHVQALVICCKAHGFQIRIRSGGHDYEGLSYVSDVPFVLVDLGEFRSIAIDIENNTAWVQSGATLGELHYRIAEKSQTLAFPAGGCPTVGVGGHFSGGGHGGLVRKYGLAADHVIDAILVDANGMVLDRKLMGEDLFWAIRGGGGGSFGIVLSWKIRLVSIPPIVTVFTVNRELDEDTLKLIHRWQYVASKVDENLFIGITLSTGPNSEERQRTRTRTRTVNASCFSLFLGKANDLLSIMQQSFPELELAKQDCIEKSWIESNLILAGFTNGESLEEALLNRSTTQSIPSYVLY</sequence>
<dbReference type="Proteomes" id="UP000685013">
    <property type="component" value="Chromosome 13"/>
</dbReference>
<evidence type="ECO:0000256" key="6">
    <source>
        <dbReference type="ARBA" id="ARBA00023157"/>
    </source>
</evidence>
<feature type="signal peptide" evidence="8">
    <location>
        <begin position="1"/>
        <end position="25"/>
    </location>
</feature>